<evidence type="ECO:0000256" key="1">
    <source>
        <dbReference type="SAM" id="MobiDB-lite"/>
    </source>
</evidence>
<protein>
    <submittedName>
        <fullName evidence="2">Uncharacterized protein</fullName>
    </submittedName>
</protein>
<feature type="compositionally biased region" description="Basic and acidic residues" evidence="1">
    <location>
        <begin position="114"/>
        <end position="124"/>
    </location>
</feature>
<evidence type="ECO:0000313" key="3">
    <source>
        <dbReference type="Proteomes" id="UP000664882"/>
    </source>
</evidence>
<accession>A0ABS3NG66</accession>
<dbReference type="RefSeq" id="WP_208005462.1">
    <property type="nucleotide sequence ID" value="NZ_JAGDFX010000008.1"/>
</dbReference>
<comment type="caution">
    <text evidence="2">The sequence shown here is derived from an EMBL/GenBank/DDBJ whole genome shotgun (WGS) entry which is preliminary data.</text>
</comment>
<sequence>MLSPIILLSKGCSLAIPLTDHTVSQLNKYPECRSEISPGMLGVSLLLDDRNNMVKSCFKKQEKKAKLKEYVRICLIELPACKKTQTVDNKDSIDYYSTANCIKEIRIKVAREEERRAEQKRRSENYNQSLPTC</sequence>
<organism evidence="2 3">
    <name type="scientific">Oceanisphaera pacifica</name>
    <dbReference type="NCBI Taxonomy" id="2818389"/>
    <lineage>
        <taxon>Bacteria</taxon>
        <taxon>Pseudomonadati</taxon>
        <taxon>Pseudomonadota</taxon>
        <taxon>Gammaproteobacteria</taxon>
        <taxon>Aeromonadales</taxon>
        <taxon>Aeromonadaceae</taxon>
        <taxon>Oceanisphaera</taxon>
    </lineage>
</organism>
<feature type="region of interest" description="Disordered" evidence="1">
    <location>
        <begin position="114"/>
        <end position="133"/>
    </location>
</feature>
<gene>
    <name evidence="2" type="ORF">J3U76_08080</name>
</gene>
<dbReference type="Proteomes" id="UP000664882">
    <property type="component" value="Unassembled WGS sequence"/>
</dbReference>
<evidence type="ECO:0000313" key="2">
    <source>
        <dbReference type="EMBL" id="MBO1519581.1"/>
    </source>
</evidence>
<reference evidence="2 3" key="1">
    <citation type="submission" date="2021-03" db="EMBL/GenBank/DDBJ databases">
        <title>Oceanisphaera sp. nov., isolated from the intestine.</title>
        <authorList>
            <person name="Zhao L.-H."/>
            <person name="Shi L.-F."/>
        </authorList>
    </citation>
    <scope>NUCLEOTIDE SEQUENCE [LARGE SCALE GENOMIC DNA]</scope>
    <source>
        <strain evidence="2 3">DM8</strain>
    </source>
</reference>
<name>A0ABS3NG66_9GAMM</name>
<dbReference type="EMBL" id="JAGDFX010000008">
    <property type="protein sequence ID" value="MBO1519581.1"/>
    <property type="molecule type" value="Genomic_DNA"/>
</dbReference>
<keyword evidence="3" id="KW-1185">Reference proteome</keyword>
<proteinExistence type="predicted"/>